<proteinExistence type="predicted"/>
<feature type="region of interest" description="Disordered" evidence="1">
    <location>
        <begin position="1"/>
        <end position="24"/>
    </location>
</feature>
<name>D5ZU39_STRV1</name>
<evidence type="ECO:0000313" key="3">
    <source>
        <dbReference type="Proteomes" id="UP000003824"/>
    </source>
</evidence>
<gene>
    <name evidence="2" type="ORF">SSFG_00127</name>
</gene>
<organism evidence="2 3">
    <name type="scientific">Streptomyces viridosporus (strain ATCC 14672 / DSM 40746 / JCM 4963 / KCTC 9882 / NRRL B-12104 / FH 1290)</name>
    <name type="common">Streptomyces ghanaensis</name>
    <dbReference type="NCBI Taxonomy" id="566461"/>
    <lineage>
        <taxon>Bacteria</taxon>
        <taxon>Bacillati</taxon>
        <taxon>Actinomycetota</taxon>
        <taxon>Actinomycetes</taxon>
        <taxon>Kitasatosporales</taxon>
        <taxon>Streptomycetaceae</taxon>
        <taxon>Streptomyces</taxon>
    </lineage>
</organism>
<dbReference type="EMBL" id="DS999641">
    <property type="protein sequence ID" value="EFE64873.2"/>
    <property type="molecule type" value="Genomic_DNA"/>
</dbReference>
<accession>D5ZU39</accession>
<protein>
    <submittedName>
        <fullName evidence="2">Predicted protein</fullName>
    </submittedName>
</protein>
<dbReference type="AlphaFoldDB" id="D5ZU39"/>
<evidence type="ECO:0000313" key="2">
    <source>
        <dbReference type="EMBL" id="EFE64873.2"/>
    </source>
</evidence>
<evidence type="ECO:0000256" key="1">
    <source>
        <dbReference type="SAM" id="MobiDB-lite"/>
    </source>
</evidence>
<reference evidence="3" key="1">
    <citation type="submission" date="2008-12" db="EMBL/GenBank/DDBJ databases">
        <title>Annotation of Streptomyces ghanaensis ATCC 14672.</title>
        <authorList>
            <consortium name="The Broad Institute Genome Sequencing Platform"/>
            <consortium name="Broad Institute Microbial Sequencing Center"/>
            <person name="Fischbach M."/>
            <person name="Ward D."/>
            <person name="Young S."/>
            <person name="Kodira C.D."/>
            <person name="Zeng Q."/>
            <person name="Koehrsen M."/>
            <person name="Godfrey P."/>
            <person name="Alvarado L."/>
            <person name="Berlin A.M."/>
            <person name="Borenstein D."/>
            <person name="Chen Z."/>
            <person name="Engels R."/>
            <person name="Freedman E."/>
            <person name="Gellesch M."/>
            <person name="Goldberg J."/>
            <person name="Griggs A."/>
            <person name="Gujja S."/>
            <person name="Heiman D.I."/>
            <person name="Hepburn T.A."/>
            <person name="Howarth C."/>
            <person name="Jen D."/>
            <person name="Larson L."/>
            <person name="Lewis B."/>
            <person name="Mehta T."/>
            <person name="Park D."/>
            <person name="Pearson M."/>
            <person name="Roberts A."/>
            <person name="Saif S."/>
            <person name="Shea T.D."/>
            <person name="Shenoy N."/>
            <person name="Sisk P."/>
            <person name="Stolte C."/>
            <person name="Sykes S.N."/>
            <person name="Walk T."/>
            <person name="White J."/>
            <person name="Yandava C."/>
            <person name="Straight P."/>
            <person name="Clardy J."/>
            <person name="Hung D."/>
            <person name="Kolter R."/>
            <person name="Mekalanos J."/>
            <person name="Walker S."/>
            <person name="Walsh C.T."/>
            <person name="Wieland B.L.C."/>
            <person name="Ilzarbe M."/>
            <person name="Galagan J."/>
            <person name="Nusbaum C."/>
            <person name="Birren B."/>
        </authorList>
    </citation>
    <scope>NUCLEOTIDE SEQUENCE [LARGE SCALE GENOMIC DNA]</scope>
    <source>
        <strain evidence="3">ATCC 14672 / DSM 40746 / JCM 4963 / KCTC 9882 / NRRL B-12104 / FH 1290</strain>
    </source>
</reference>
<dbReference type="Proteomes" id="UP000003824">
    <property type="component" value="Unassembled WGS sequence"/>
</dbReference>
<sequence length="95" mass="9632">MTFPNLTGRGRRSHPPGFGRYALTTSAGGVSPTFGETARHVTGVPAHELGAITNQHLSVGRSNEAITDAGSAFTCPDPASSSAAGVGTRPVALSR</sequence>
<feature type="region of interest" description="Disordered" evidence="1">
    <location>
        <begin position="76"/>
        <end position="95"/>
    </location>
</feature>